<dbReference type="PANTHER" id="PTHR12338">
    <property type="entry name" value="AUTOTRANSPORTER"/>
    <property type="match status" value="1"/>
</dbReference>
<dbReference type="Pfam" id="PF12545">
    <property type="entry name" value="DUF3739"/>
    <property type="match status" value="1"/>
</dbReference>
<dbReference type="SMART" id="SM00912">
    <property type="entry name" value="Haemagg_act"/>
    <property type="match status" value="1"/>
</dbReference>
<dbReference type="InterPro" id="IPR021026">
    <property type="entry name" value="Filamn_hemagglutn_DUF3739"/>
</dbReference>
<feature type="domain" description="Filamentous haemagglutinin FhaB/tRNA nuclease CdiA-like TPS" evidence="5">
    <location>
        <begin position="138"/>
        <end position="254"/>
    </location>
</feature>
<dbReference type="EMBL" id="CP132976">
    <property type="protein sequence ID" value="WMD22716.1"/>
    <property type="molecule type" value="Genomic_DNA"/>
</dbReference>
<dbReference type="Proteomes" id="UP001234798">
    <property type="component" value="Chromosome"/>
</dbReference>
<feature type="region of interest" description="Disordered" evidence="4">
    <location>
        <begin position="4230"/>
        <end position="4251"/>
    </location>
</feature>
<accession>A0ABY9M6Q7</accession>
<evidence type="ECO:0000256" key="2">
    <source>
        <dbReference type="ARBA" id="ARBA00022525"/>
    </source>
</evidence>
<feature type="region of interest" description="Disordered" evidence="4">
    <location>
        <begin position="66"/>
        <end position="88"/>
    </location>
</feature>
<proteinExistence type="predicted"/>
<evidence type="ECO:0000313" key="7">
    <source>
        <dbReference type="Proteomes" id="UP001234798"/>
    </source>
</evidence>
<evidence type="ECO:0000256" key="3">
    <source>
        <dbReference type="ARBA" id="ARBA00022729"/>
    </source>
</evidence>
<evidence type="ECO:0000259" key="5">
    <source>
        <dbReference type="SMART" id="SM00912"/>
    </source>
</evidence>
<dbReference type="InterPro" id="IPR008638">
    <property type="entry name" value="FhaB/CdiA-like_TPS"/>
</dbReference>
<gene>
    <name evidence="6" type="ORF">RAS12_10175</name>
</gene>
<keyword evidence="7" id="KW-1185">Reference proteome</keyword>
<dbReference type="InterPro" id="IPR050909">
    <property type="entry name" value="Bact_Autotransporter_VF"/>
</dbReference>
<sequence length="4288" mass="438952">MSTRGRSGNHRQPAYTAESSFRMAPIARAVALVLAAGGVMNGAQAQTAFSSGWFAAKGAVQNAAGSTGKLPNGMPLVPTASQRDQQQQANAQLQRSINNLNVAARGIAAQQAAQAAARQAALLAGGVPDGLADGGLKVDGNALTADWQRAGAPVQSQVDGRINVAIEQTADRAILNWETFNVGRNTTVDFKQQSNWAVLNRVNDPRARPSQIQGQIKGDGTVMVVNRNGIVFSGSSQVSTRNLIAAATDITDDQFRSNGIFSPASLAAFTNAQGKIEVQAGARIATADPSTSTQGGGYVLLLGNAVSNAGDIATPKGQTVLAAGDSFVIKKGLGTDGNLTSTTRGTEVTPQFNAAGDAGQVLNTGLIQAREGDVTLTGRDLRQQGVALATTTVNTRGTMHLNALGSAGSIVLAPGAVTAVVIEAGDKTTALDGQRDALRTPVSLSSDNIVSVVDFRDQSRLELNSSGTVDFHGDTLTLATGGQIVVAAAQRTLVREGALIDVSGAVGVTLAMESNNVQINVQGNEQRDAPVNRDGKALNSKDVWIDRRTLVLVPKGTNGYDSDRWYTAGGLLEVSGYLGTQGHTVGEWMAQGGTVSFTGKELVTQKGSNINLSGGTLDVQSGYLNQTWLRGADGRLYEASKAPGDLRYSGIYQGYEDKHERWGDSATTYYYSPLLAPKRRYEEGYTVGRDAGQLVIATASAVLEGDIASVAFQGARQTRAEPAVDGYKLPHDAVARRGQLIVGSYTPVFNKATGALDYRLTALQKKVELTDTPERIASDLDLATVLPAGRDGKLVLDTGLLNGLSLGAIRVAALDEINVQSALKVATGGSITLYGSDVRVDAGLTARGGNIVLGNVLNQTLPNGPADTPANPDAAKGVVTLTRNAVLDAGGLWSNLLQGPANTQDLPYLNGGRVTIRASHDVTLDPGSVIDVSSGAAMQANGKLRGGKGGDVTLRAVSLVREGALPDDGGLTLAGELHGEGVSGGGKLTLQTTRIQVGGGLPADAGSSTLLLDAGFFNKGFSSYDLTANQQLLMADGAVVDVTMPVLQAIDGARSIAGGANTSQVLERVLPELYQPSTKTRAMGQRRGASLSMQAGTLGLLADKLDHTLLNVGQGAVVSVDPGQTISLGSAGQLSVDGQLNAWGGNIVLTQVRLDGTTDELARTPGHNRSIRVGQQAVLDASARAVTAVDARGWRYGLAGNGGRIVVGGEIDAATGLTNGADQFVLIERGARVQASGAQAVLDLSGAPALAVAGDGGHISVATRSGLYLEGDLIAHAGGAGAAGGTLSIGLDSDRYPTRMTVPDRVRAQREMIISSERLPEGAPGTIAALAGGDLAYGNARVSADMIQNGGFDAVSLLASTLTFGDNVTLAAGRSVSLYAGTIGLANGADPATRVTVTAPYVRLAEHKRPLADFYVGAFAPVIAGSARQSQGLFTVQANLIDLRDAVSVGGSKAVTAPTDAQGVDRRGFERVALHSTGDIRFLAANVIEGVSVLATKNQLDVKAAQIYPAVNAKGMLRAGRIDVARVGLADPAMPHSAFGSLTLEADVINQGGVLRAPLGTLLLGNSNTSGGQLNLLPGSLTSVSGAGLVMPYGGTVDGVAYTYGGKSIEPLFINGALGTLTLQSESLQVSAGAVVDISGGGQLTGAGFVSGRGGSTDARYHPLVQMGPDGGFTLPGLASNPVYAIVPGAQAPQAPVGDAAVDPAVGRQITLQAGVAGLPAGTYTLMPSSYALLPGAYRVEINGDVTGDSRFGALAMRNGSFSASARLSTAGTGVRDVLARQVILTPADVLRTYSQYNEMGLGAFALADAARLGVPAVLLPGDGKRLHINLNTPVFGKTPLERPFSFDGVVKSDGAQGGERGTSRVYKGDSIEIVADGAMRTPGFAGATLRDADLNAIAAGGLSIGGEASVLYGQGGNILAFRDSATRDIYMRSGATLVAPAVFLVAAGSVSGITVEQGASIITLGQGAATQDSARGYVFSPGSRGVLAVSNGRVDMLANDPFNPSLINEAPASIRIGVCEAVCAGSTRLYSEGAIAMATYRGFELTDAVRYGTRHLALAVGGINAGSAENLASLDAQGKLPAGLTLNQNLLDRLLRGDTDLGAPALETLSLAARDGMRFYGDVVLDTYDANGQSRLQDLVLTTPALYGAGSAANTVTLRTASLIWNGSEEAPGAVITGGAGDGDGVLNIDAERITLGYAKRAQVKPLVSHERVALGFSTVNLNASERITANHEGGLAVHHKQGAYVAGKGYDYTGGDLNLVSPLLTGQAASVTRMSAGGTLRATSGTGAAAQTPAGLDASAMGGELSLAGRDVIVDTTVVLPSGKLTLKADRDLTLTGASRLDLAGRAIVFNDVTRYSWGGDVKLASLHGSIVQAAGGVIDVSAQHNQAGSIEAVALDAAAGVVALQGAILGGASGHYDAGGTWVPYRAGSVNIRAQNLGGALSTEFAALNQRLNDGQVFGGRSFQLKQGSLVIGSEVKASEVNVSVDNGSLTVAGVIDASGERVGAIRLAAKQGLTLTGNALLDAHASALRVDSYGKIIESPNRAIVELRSGDGVLTLASGARIDLRHGTAAVAGNAAGQHDGRRLGTLALYAPRIDAQGRPTDLAADNDPSLTPSAATHGDIAVDARGGLDIQGARSIAVYAVQRDDKAPDSADVAVNGRPYQVIDQAYLDRRHAESSAFMNAALGNGTLMNGKLAGLNNAAYRDAFHLRPGLELIGKTADGDLVVQGDIDLSGYRYASVNPNVRSYVAGALPGTPGYGAGEPGGLSIRAGGDLNVYGSITDGFAPPPATQDDGGWLLVEGVQPFGGDVLVPGGNVTLHEGTAFERGKVLNFDLPIQAMTMQVGTVLPAVATLNGATTFAAGTALSGDILNADGSVAHAAGSILAQDTALTAGMKLGAGSRLVSDTAIAAMTWPAGVPLPSAPRPPQLAVTTVKLAGTLALKAGSIIPSMTDVKLGGAESIALRPADADGNHGRNWALAQMLPAGSQSWSLQLVAGADLGAADPRLTNPNAAHGSLRLADTHYGMNATPAGKLVWTVAGAAEMGAPELAGQPIDFESGPAAGWPSMCSEYPEFCEVQSSYVWTEKGAIDMGAPELVGLPIDFNTGPAGGWPSMCSEYPEFCQVASADYDLARGGSRTSVLRTGTGDLELAAAGDLRMDSLYGVYTAGTATTVDSSYNQPRGRGVDGKVLLDRAGMYESMTDGGADSIYQAWYPDHGGNVILSAGGKLIGDVLAQYNSALSTNDLTQASSSALGNWLWRQGSGQTLSGQHALPTAWWINFGTYATVGSGSNASTNQVGFTGFGALGGGNVDVRVGQDAGAIEQRGDTSTTSAQQRYPRSQSLVLAIGSTGRVGADGALHLTGGGDLSLRVGGGINPTLAARNVLDFDGRVSLPVHDLQGAIVNLRGATQLQAGALGGIDLQFSRERALNDSRETRSFDVYTATMGSATGGPILVPGDSAMVLNTRGDLVVGAAADAGRTPQRNSQPFTLDNGTPYLGGGSSWFSLWTPHTAIDLFSAGGNVTPSTQSAETNNAQPNAILEGRDASPTDGRFVYPSILRVVAAQGSIYYGGSALSRSSGSLMSLSQYGIVLAPSARSELAFLAGQSLYGSGYPVSMSSASAGALATPMQPGFVGRPDGDTVVINNQGAARLTVTGERYPLFAYADDTAAGNSSGQGARFYAAAGDIVGLRVGEQMTFRDGQNAYIGAGPVRIMAGRDIVGSGTLLGQPSSLASELSGSSIGNLFVHNLLTDVSLVSAGRDILYSSFNVAGPGVLEINAGRDIRMDDRASVASLGAVAVNDTRPGADIVMVAGAGAAGPDYQGLLQRYLDSAKLLPAGSALADRPGSAVKLYSGKLTLAQWLREQHGYAGDEGGAQAFLDQLQASRDADRSKPRRVLAADYEQASQLNLVNWMQTRHGYTGADEDALAAFQALAPEQRGIFARQVYYAELRAGGREYNEAGGVRFGSYLRGREAISALFPQTTADGQPRVYLGGITLYGSAGVNTLFGGNIQMLTPGGAQVFGTEGEAPVVQGNVTPGIVTQGAGDIQLYSRGSILLGQSRIMTTFGGSVLGWSAEGDINAGRGSKSTIVYTPPKRVYDQWGNVTVSSNAPSTGAGIATLAPIPEVPAGDIDLIAPLGTIDAGEAGIRFSGDANIAALRVVNAENIKGQGESTGIPAMATVNVSALSNASATASSAAAAAQDTAQRSRAEARQNQASIFTVQVLGFGAEPLQGGGPSPATPAPGAQAPDKTVRYDAANLVQLVGNGQNFDAQGLASLTEAERRALKQD</sequence>
<keyword evidence="2" id="KW-0964">Secreted</keyword>
<dbReference type="InterPro" id="IPR012334">
    <property type="entry name" value="Pectin_lyas_fold"/>
</dbReference>
<dbReference type="InterPro" id="IPR011050">
    <property type="entry name" value="Pectin_lyase_fold/virulence"/>
</dbReference>
<organism evidence="6 7">
    <name type="scientific">Achromobacter seleniivolatilans</name>
    <dbReference type="NCBI Taxonomy" id="3047478"/>
    <lineage>
        <taxon>Bacteria</taxon>
        <taxon>Pseudomonadati</taxon>
        <taxon>Pseudomonadota</taxon>
        <taxon>Betaproteobacteria</taxon>
        <taxon>Burkholderiales</taxon>
        <taxon>Alcaligenaceae</taxon>
        <taxon>Achromobacter</taxon>
    </lineage>
</organism>
<comment type="subcellular location">
    <subcellularLocation>
        <location evidence="1">Secreted</location>
    </subcellularLocation>
</comment>
<dbReference type="Pfam" id="PF05860">
    <property type="entry name" value="TPS"/>
    <property type="match status" value="1"/>
</dbReference>
<name>A0ABY9M6Q7_9BURK</name>
<reference evidence="6 7" key="1">
    <citation type="submission" date="2023-08" db="EMBL/GenBank/DDBJ databases">
        <title>Achromobacter seleniivolatilans sp. nov., isolated from seleniferous soil.</title>
        <authorList>
            <person name="Zhang S."/>
            <person name="Li K."/>
            <person name="Peng J."/>
            <person name="Zhao Q."/>
            <person name="Wang H."/>
            <person name="Guo Y."/>
        </authorList>
    </citation>
    <scope>NUCLEOTIDE SEQUENCE [LARGE SCALE GENOMIC DNA]</scope>
    <source>
        <strain evidence="6 7">R39</strain>
    </source>
</reference>
<dbReference type="Gene3D" id="2.160.20.10">
    <property type="entry name" value="Single-stranded right-handed beta-helix, Pectin lyase-like"/>
    <property type="match status" value="2"/>
</dbReference>
<protein>
    <submittedName>
        <fullName evidence="6">Filamentous hemagglutinin family protein</fullName>
    </submittedName>
</protein>
<evidence type="ECO:0000256" key="4">
    <source>
        <dbReference type="SAM" id="MobiDB-lite"/>
    </source>
</evidence>
<evidence type="ECO:0000256" key="1">
    <source>
        <dbReference type="ARBA" id="ARBA00004613"/>
    </source>
</evidence>
<evidence type="ECO:0000313" key="6">
    <source>
        <dbReference type="EMBL" id="WMD22716.1"/>
    </source>
</evidence>
<dbReference type="RefSeq" id="WP_306947904.1">
    <property type="nucleotide sequence ID" value="NZ_CP132976.1"/>
</dbReference>
<keyword evidence="3" id="KW-0732">Signal</keyword>
<dbReference type="NCBIfam" id="TIGR01901">
    <property type="entry name" value="adhes_NPXG"/>
    <property type="match status" value="1"/>
</dbReference>
<dbReference type="SUPFAM" id="SSF51126">
    <property type="entry name" value="Pectin lyase-like"/>
    <property type="match status" value="1"/>
</dbReference>
<dbReference type="PANTHER" id="PTHR12338:SF8">
    <property type="entry name" value="HEME_HEMOPEXIN-BINDING PROTEIN"/>
    <property type="match status" value="1"/>
</dbReference>